<protein>
    <submittedName>
        <fullName evidence="2">Uncharacterized protein</fullName>
    </submittedName>
</protein>
<evidence type="ECO:0000256" key="1">
    <source>
        <dbReference type="SAM" id="MobiDB-lite"/>
    </source>
</evidence>
<dbReference type="EMBL" id="GEDC01030142">
    <property type="protein sequence ID" value="JAS07156.1"/>
    <property type="molecule type" value="Transcribed_RNA"/>
</dbReference>
<feature type="region of interest" description="Disordered" evidence="1">
    <location>
        <begin position="55"/>
        <end position="138"/>
    </location>
</feature>
<accession>A0A1B6C0Y2</accession>
<gene>
    <name evidence="2" type="ORF">g.21389</name>
</gene>
<reference evidence="2" key="1">
    <citation type="submission" date="2015-12" db="EMBL/GenBank/DDBJ databases">
        <title>De novo transcriptome assembly of four potential Pierce s Disease insect vectors from Arizona vineyards.</title>
        <authorList>
            <person name="Tassone E.E."/>
        </authorList>
    </citation>
    <scope>NUCLEOTIDE SEQUENCE</scope>
</reference>
<name>A0A1B6C0Y2_9HEMI</name>
<dbReference type="AlphaFoldDB" id="A0A1B6C0Y2"/>
<organism evidence="2">
    <name type="scientific">Clastoptera arizonana</name>
    <name type="common">Arizona spittle bug</name>
    <dbReference type="NCBI Taxonomy" id="38151"/>
    <lineage>
        <taxon>Eukaryota</taxon>
        <taxon>Metazoa</taxon>
        <taxon>Ecdysozoa</taxon>
        <taxon>Arthropoda</taxon>
        <taxon>Hexapoda</taxon>
        <taxon>Insecta</taxon>
        <taxon>Pterygota</taxon>
        <taxon>Neoptera</taxon>
        <taxon>Paraneoptera</taxon>
        <taxon>Hemiptera</taxon>
        <taxon>Auchenorrhyncha</taxon>
        <taxon>Cercopoidea</taxon>
        <taxon>Clastopteridae</taxon>
        <taxon>Clastoptera</taxon>
    </lineage>
</organism>
<sequence length="160" mass="17813">MIFLNLSTNHILIFRRRKSSSPMCTAWRPPTSPKGKTRRKCTALPYRTQSVEGLLGINTNGTSTNNSNILNEPQSPPSRSHSVERILESPSPPSRTHSSEGLLESSPTDTQPEPPLEKSISMHNDLDAISDSVTSGSDTLKRKRNFMDRCVNKVRSLIKK</sequence>
<evidence type="ECO:0000313" key="2">
    <source>
        <dbReference type="EMBL" id="JAS07156.1"/>
    </source>
</evidence>
<proteinExistence type="predicted"/>
<feature type="compositionally biased region" description="Low complexity" evidence="1">
    <location>
        <begin position="55"/>
        <end position="71"/>
    </location>
</feature>